<keyword evidence="3" id="KW-1185">Reference proteome</keyword>
<proteinExistence type="predicted"/>
<dbReference type="RefSeq" id="WP_188412038.1">
    <property type="nucleotide sequence ID" value="NZ_BMDJ01000002.1"/>
</dbReference>
<feature type="transmembrane region" description="Helical" evidence="1">
    <location>
        <begin position="20"/>
        <end position="43"/>
    </location>
</feature>
<comment type="caution">
    <text evidence="2">The sequence shown here is derived from an EMBL/GenBank/DDBJ whole genome shotgun (WGS) entry which is preliminary data.</text>
</comment>
<evidence type="ECO:0000256" key="1">
    <source>
        <dbReference type="SAM" id="Phobius"/>
    </source>
</evidence>
<keyword evidence="1" id="KW-0812">Transmembrane</keyword>
<keyword evidence="1" id="KW-0472">Membrane</keyword>
<reference evidence="3" key="1">
    <citation type="journal article" date="2019" name="Int. J. Syst. Evol. Microbiol.">
        <title>The Global Catalogue of Microorganisms (GCM) 10K type strain sequencing project: providing services to taxonomists for standard genome sequencing and annotation.</title>
        <authorList>
            <consortium name="The Broad Institute Genomics Platform"/>
            <consortium name="The Broad Institute Genome Sequencing Center for Infectious Disease"/>
            <person name="Wu L."/>
            <person name="Ma J."/>
        </authorList>
    </citation>
    <scope>NUCLEOTIDE SEQUENCE [LARGE SCALE GENOMIC DNA]</scope>
    <source>
        <strain evidence="3">CCM 8939</strain>
    </source>
</reference>
<dbReference type="Proteomes" id="UP000645390">
    <property type="component" value="Unassembled WGS sequence"/>
</dbReference>
<accession>A0ABQ2BDV6</accession>
<evidence type="ECO:0000313" key="2">
    <source>
        <dbReference type="EMBL" id="GGI23653.1"/>
    </source>
</evidence>
<sequence>MARNSNQSYFGIIVIGVEKFIMSMIGFLGFIIVATFFVVKFYCRQEFLEELHTKERECDSSKAALQSKIDAYENTKNIVTKDELKQFEENLIKTISNGKK</sequence>
<keyword evidence="1" id="KW-1133">Transmembrane helix</keyword>
<organism evidence="2 3">
    <name type="scientific">Pedobacter mendelii</name>
    <dbReference type="NCBI Taxonomy" id="1908240"/>
    <lineage>
        <taxon>Bacteria</taxon>
        <taxon>Pseudomonadati</taxon>
        <taxon>Bacteroidota</taxon>
        <taxon>Sphingobacteriia</taxon>
        <taxon>Sphingobacteriales</taxon>
        <taxon>Sphingobacteriaceae</taxon>
        <taxon>Pedobacter</taxon>
    </lineage>
</organism>
<gene>
    <name evidence="2" type="ORF">GCM10008119_08720</name>
</gene>
<name>A0ABQ2BDV6_9SPHI</name>
<protein>
    <submittedName>
        <fullName evidence="2">Uncharacterized protein</fullName>
    </submittedName>
</protein>
<dbReference type="EMBL" id="BMDJ01000002">
    <property type="protein sequence ID" value="GGI23653.1"/>
    <property type="molecule type" value="Genomic_DNA"/>
</dbReference>
<evidence type="ECO:0000313" key="3">
    <source>
        <dbReference type="Proteomes" id="UP000645390"/>
    </source>
</evidence>